<feature type="region of interest" description="Disordered" evidence="4">
    <location>
        <begin position="454"/>
        <end position="482"/>
    </location>
</feature>
<feature type="domain" description="LysM" evidence="5">
    <location>
        <begin position="538"/>
        <end position="583"/>
    </location>
</feature>
<evidence type="ECO:0000256" key="3">
    <source>
        <dbReference type="ARBA" id="ARBA00023157"/>
    </source>
</evidence>
<proteinExistence type="inferred from homology"/>
<keyword evidence="3" id="KW-1015">Disulfide bond</keyword>
<dbReference type="GO" id="GO:0008234">
    <property type="term" value="F:cysteine-type peptidase activity"/>
    <property type="evidence" value="ECO:0007669"/>
    <property type="project" value="InterPro"/>
</dbReference>
<dbReference type="InterPro" id="IPR013201">
    <property type="entry name" value="Prot_inhib_I29"/>
</dbReference>
<dbReference type="PANTHER" id="PTHR12411">
    <property type="entry name" value="CYSTEINE PROTEASE FAMILY C1-RELATED"/>
    <property type="match status" value="1"/>
</dbReference>
<dbReference type="PRINTS" id="PR00705">
    <property type="entry name" value="PAPAIN"/>
</dbReference>
<comment type="similarity">
    <text evidence="1">Belongs to the peptidase C1 family.</text>
</comment>
<dbReference type="SUPFAM" id="SSF54001">
    <property type="entry name" value="Cysteine proteinases"/>
    <property type="match status" value="1"/>
</dbReference>
<dbReference type="STRING" id="33097.A0A150GGP1"/>
<dbReference type="AlphaFoldDB" id="A0A150GGP1"/>
<dbReference type="SMART" id="SM00257">
    <property type="entry name" value="LysM"/>
    <property type="match status" value="4"/>
</dbReference>
<dbReference type="Gene3D" id="3.90.70.10">
    <property type="entry name" value="Cysteine proteinases"/>
    <property type="match status" value="1"/>
</dbReference>
<dbReference type="InterPro" id="IPR018392">
    <property type="entry name" value="LysM"/>
</dbReference>
<dbReference type="InterPro" id="IPR036779">
    <property type="entry name" value="LysM_dom_sf"/>
</dbReference>
<dbReference type="InterPro" id="IPR013128">
    <property type="entry name" value="Peptidase_C1A"/>
</dbReference>
<dbReference type="SMART" id="SM00645">
    <property type="entry name" value="Pept_C1"/>
    <property type="match status" value="1"/>
</dbReference>
<dbReference type="CDD" id="cd00118">
    <property type="entry name" value="LysM"/>
    <property type="match status" value="4"/>
</dbReference>
<feature type="compositionally biased region" description="Pro residues" evidence="4">
    <location>
        <begin position="463"/>
        <end position="481"/>
    </location>
</feature>
<evidence type="ECO:0000256" key="2">
    <source>
        <dbReference type="ARBA" id="ARBA00022729"/>
    </source>
</evidence>
<sequence length="659" mass="69198">MALLVAAPAEGRRRRGRPPLGCSLCCLAALAVALFAGLAVGGRPQGADAELLELAKGDPLAGFAAWKAAFNIHYHSEEEESKAYGIWLRRLNMVLEHNNQPQVSFWMALNHLSARDLPAPLPDSRHRANLSASDSLRRDLQQTAGKFRLGLKRPAGALHNSPLRAAGLKAASCPGSVDWRQNGAVTDVKDQGNCGSCWTFAATGAMEGAFALATGGLVSLSEKQLVDCVCADGSCGSHGCSGGWMNDAFRYVINNGGIASGDTYPYSPSDGSCNTGLAQQVVTTLTGWTDVAPTESDLLSAVCNQPVAIVLEATDSFQAYSGGVYTGPPGCGNSINHAVLVVGYDAESWIVKNSWGRGWGEGGYIRIARGSNVCGLTYAPSFPTVAAGPAPDPSPPPCSSGGGSVSTYTVQPGDYMYLIAQKLKVDVNALIAANPQIKDPSLIRVGDRLNVPGATTGGSGCPGAPPPPPPPTTPGPSPCPDPYYTVQSGDTVWSISRKFAVNFQSLLVANTQLPDPNVIQVGDVINIPCPNINPTCAANYQVLEGDSLWSIASRNGRSLQEVLDANPQFVNPDLIYAGDVVNVPPCSGPPSSIKRLQLARSQCRTKSYVVRQGDYLYKIANAFKSTLGDLLARNPGLSANTLAVGQRPPPPPPPPKRFQ</sequence>
<dbReference type="CDD" id="cd02248">
    <property type="entry name" value="Peptidase_C1A"/>
    <property type="match status" value="1"/>
</dbReference>
<name>A0A150GGP1_GONPE</name>
<dbReference type="PROSITE" id="PS00639">
    <property type="entry name" value="THIOL_PROTEASE_HIS"/>
    <property type="match status" value="1"/>
</dbReference>
<keyword evidence="2" id="KW-0732">Signal</keyword>
<evidence type="ECO:0000313" key="6">
    <source>
        <dbReference type="EMBL" id="KXZ49007.1"/>
    </source>
</evidence>
<gene>
    <name evidence="6" type="ORF">GPECTOR_24g297</name>
</gene>
<dbReference type="Pfam" id="PF00112">
    <property type="entry name" value="Peptidase_C1"/>
    <property type="match status" value="1"/>
</dbReference>
<comment type="caution">
    <text evidence="6">The sequence shown here is derived from an EMBL/GenBank/DDBJ whole genome shotgun (WGS) entry which is preliminary data.</text>
</comment>
<feature type="domain" description="LysM" evidence="5">
    <location>
        <begin position="406"/>
        <end position="451"/>
    </location>
</feature>
<dbReference type="InterPro" id="IPR038765">
    <property type="entry name" value="Papain-like_cys_pep_sf"/>
</dbReference>
<dbReference type="Pfam" id="PF01476">
    <property type="entry name" value="LysM"/>
    <property type="match status" value="4"/>
</dbReference>
<dbReference type="InterPro" id="IPR000169">
    <property type="entry name" value="Pept_cys_AS"/>
</dbReference>
<dbReference type="SUPFAM" id="SSF54106">
    <property type="entry name" value="LysM domain"/>
    <property type="match status" value="4"/>
</dbReference>
<dbReference type="InterPro" id="IPR039417">
    <property type="entry name" value="Peptidase_C1A_papain-like"/>
</dbReference>
<feature type="domain" description="LysM" evidence="5">
    <location>
        <begin position="482"/>
        <end position="527"/>
    </location>
</feature>
<dbReference type="PROSITE" id="PS00139">
    <property type="entry name" value="THIOL_PROTEASE_CYS"/>
    <property type="match status" value="1"/>
</dbReference>
<feature type="domain" description="LysM" evidence="5">
    <location>
        <begin position="606"/>
        <end position="650"/>
    </location>
</feature>
<feature type="region of interest" description="Disordered" evidence="4">
    <location>
        <begin position="640"/>
        <end position="659"/>
    </location>
</feature>
<dbReference type="SMART" id="SM00848">
    <property type="entry name" value="Inhibitor_I29"/>
    <property type="match status" value="1"/>
</dbReference>
<evidence type="ECO:0000256" key="1">
    <source>
        <dbReference type="ARBA" id="ARBA00008455"/>
    </source>
</evidence>
<organism evidence="6 7">
    <name type="scientific">Gonium pectorale</name>
    <name type="common">Green alga</name>
    <dbReference type="NCBI Taxonomy" id="33097"/>
    <lineage>
        <taxon>Eukaryota</taxon>
        <taxon>Viridiplantae</taxon>
        <taxon>Chlorophyta</taxon>
        <taxon>core chlorophytes</taxon>
        <taxon>Chlorophyceae</taxon>
        <taxon>CS clade</taxon>
        <taxon>Chlamydomonadales</taxon>
        <taxon>Volvocaceae</taxon>
        <taxon>Gonium</taxon>
    </lineage>
</organism>
<dbReference type="InterPro" id="IPR025660">
    <property type="entry name" value="Pept_his_AS"/>
</dbReference>
<dbReference type="GO" id="GO:0006508">
    <property type="term" value="P:proteolysis"/>
    <property type="evidence" value="ECO:0007669"/>
    <property type="project" value="InterPro"/>
</dbReference>
<keyword evidence="7" id="KW-1185">Reference proteome</keyword>
<evidence type="ECO:0000256" key="4">
    <source>
        <dbReference type="SAM" id="MobiDB-lite"/>
    </source>
</evidence>
<reference evidence="7" key="1">
    <citation type="journal article" date="2016" name="Nat. Commun.">
        <title>The Gonium pectorale genome demonstrates co-option of cell cycle regulation during the evolution of multicellularity.</title>
        <authorList>
            <person name="Hanschen E.R."/>
            <person name="Marriage T.N."/>
            <person name="Ferris P.J."/>
            <person name="Hamaji T."/>
            <person name="Toyoda A."/>
            <person name="Fujiyama A."/>
            <person name="Neme R."/>
            <person name="Noguchi H."/>
            <person name="Minakuchi Y."/>
            <person name="Suzuki M."/>
            <person name="Kawai-Toyooka H."/>
            <person name="Smith D.R."/>
            <person name="Sparks H."/>
            <person name="Anderson J."/>
            <person name="Bakaric R."/>
            <person name="Luria V."/>
            <person name="Karger A."/>
            <person name="Kirschner M.W."/>
            <person name="Durand P.M."/>
            <person name="Michod R.E."/>
            <person name="Nozaki H."/>
            <person name="Olson B.J."/>
        </authorList>
    </citation>
    <scope>NUCLEOTIDE SEQUENCE [LARGE SCALE GENOMIC DNA]</scope>
    <source>
        <strain evidence="7">NIES-2863</strain>
    </source>
</reference>
<dbReference type="Pfam" id="PF08246">
    <property type="entry name" value="Inhibitor_I29"/>
    <property type="match status" value="1"/>
</dbReference>
<dbReference type="PROSITE" id="PS51782">
    <property type="entry name" value="LYSM"/>
    <property type="match status" value="4"/>
</dbReference>
<accession>A0A150GGP1</accession>
<dbReference type="OrthoDB" id="10253408at2759"/>
<dbReference type="InterPro" id="IPR000668">
    <property type="entry name" value="Peptidase_C1A_C"/>
</dbReference>
<feature type="compositionally biased region" description="Pro residues" evidence="4">
    <location>
        <begin position="647"/>
        <end position="659"/>
    </location>
</feature>
<dbReference type="FunFam" id="3.90.70.10:FF:000332">
    <property type="entry name" value="Cathepsin L1"/>
    <property type="match status" value="1"/>
</dbReference>
<protein>
    <recommendedName>
        <fullName evidence="5">LysM domain-containing protein</fullName>
    </recommendedName>
</protein>
<dbReference type="Gene3D" id="3.10.350.10">
    <property type="entry name" value="LysM domain"/>
    <property type="match status" value="4"/>
</dbReference>
<evidence type="ECO:0000313" key="7">
    <source>
        <dbReference type="Proteomes" id="UP000075714"/>
    </source>
</evidence>
<dbReference type="EMBL" id="LSYV01000025">
    <property type="protein sequence ID" value="KXZ49007.1"/>
    <property type="molecule type" value="Genomic_DNA"/>
</dbReference>
<evidence type="ECO:0000259" key="5">
    <source>
        <dbReference type="PROSITE" id="PS51782"/>
    </source>
</evidence>
<dbReference type="Proteomes" id="UP000075714">
    <property type="component" value="Unassembled WGS sequence"/>
</dbReference>